<organism evidence="1 2">
    <name type="scientific">Melipona quadrifasciata</name>
    <dbReference type="NCBI Taxonomy" id="166423"/>
    <lineage>
        <taxon>Eukaryota</taxon>
        <taxon>Metazoa</taxon>
        <taxon>Ecdysozoa</taxon>
        <taxon>Arthropoda</taxon>
        <taxon>Hexapoda</taxon>
        <taxon>Insecta</taxon>
        <taxon>Pterygota</taxon>
        <taxon>Neoptera</taxon>
        <taxon>Endopterygota</taxon>
        <taxon>Hymenoptera</taxon>
        <taxon>Apocrita</taxon>
        <taxon>Aculeata</taxon>
        <taxon>Apoidea</taxon>
        <taxon>Anthophila</taxon>
        <taxon>Apidae</taxon>
        <taxon>Melipona</taxon>
    </lineage>
</organism>
<sequence length="65" mass="7757">MYNMDETSLVWKILPNKTLVNKNEKSISGKKVKKTCTYNHNKNTWMCTTIFQLWHHDGFNPRVSR</sequence>
<evidence type="ECO:0000313" key="1">
    <source>
        <dbReference type="EMBL" id="KOX67225.1"/>
    </source>
</evidence>
<gene>
    <name evidence="1" type="ORF">WN51_00071</name>
</gene>
<dbReference type="OrthoDB" id="8028904at2759"/>
<dbReference type="EMBL" id="KQ438531">
    <property type="protein sequence ID" value="KOX67225.1"/>
    <property type="molecule type" value="Genomic_DNA"/>
</dbReference>
<proteinExistence type="predicted"/>
<evidence type="ECO:0000313" key="2">
    <source>
        <dbReference type="Proteomes" id="UP000053105"/>
    </source>
</evidence>
<name>A0A0M8ZMG5_9HYME</name>
<protein>
    <recommendedName>
        <fullName evidence="3">DDE-1 domain-containing protein</fullName>
    </recommendedName>
</protein>
<evidence type="ECO:0008006" key="3">
    <source>
        <dbReference type="Google" id="ProtNLM"/>
    </source>
</evidence>
<dbReference type="Proteomes" id="UP000053105">
    <property type="component" value="Unassembled WGS sequence"/>
</dbReference>
<accession>A0A0M8ZMG5</accession>
<keyword evidence="2" id="KW-1185">Reference proteome</keyword>
<reference evidence="1 2" key="1">
    <citation type="submission" date="2015-07" db="EMBL/GenBank/DDBJ databases">
        <title>The genome of Melipona quadrifasciata.</title>
        <authorList>
            <person name="Pan H."/>
            <person name="Kapheim K."/>
        </authorList>
    </citation>
    <scope>NUCLEOTIDE SEQUENCE [LARGE SCALE GENOMIC DNA]</scope>
    <source>
        <strain evidence="1">0111107301</strain>
        <tissue evidence="1">Whole body</tissue>
    </source>
</reference>
<dbReference type="AlphaFoldDB" id="A0A0M8ZMG5"/>